<proteinExistence type="predicted"/>
<organism evidence="4 5">
    <name type="scientific">Abyssibacter profundi</name>
    <dbReference type="NCBI Taxonomy" id="2182787"/>
    <lineage>
        <taxon>Bacteria</taxon>
        <taxon>Pseudomonadati</taxon>
        <taxon>Pseudomonadota</taxon>
        <taxon>Gammaproteobacteria</taxon>
        <taxon>Chromatiales</taxon>
        <taxon>Oceanococcaceae</taxon>
        <taxon>Abyssibacter</taxon>
    </lineage>
</organism>
<dbReference type="AlphaFoldDB" id="A0A363UPW2"/>
<dbReference type="Pfam" id="PF09375">
    <property type="entry name" value="Peptidase_M75"/>
    <property type="match status" value="1"/>
</dbReference>
<sequence>MTLINIPSPVPLQRGLTGLATLAAAAVTACGTQPPPDPAKALDSYRSVAYAEYRAALAGARDLQTRVKTLVRSPSAEAMTQARRAWRRARAPYSRTEALRFGHWFVDEWVPRVNRWPIDPGFIDYTDDGEIEDGFTLVTTERLHVAGRTLDTRSVDRRLLLDIQALSMDPTQVPTGYHAIEFLLWGQHRDGSGAGQRPWTDYALDSSTCTSGPRAAPTRHCRRRGQWLLAMTELLVWELERMAAVWADKPGTYGYRLVHGDPELGLQRALIGLVTVSSDILADRRIETPLHSRRPEQAQDQFSNNTHASLLNTALGIEQFYYGRIDGKAAPVALADLARHADANLAGQIDRALATTRRRLTRVQRAGDAGQGFAQLIAPDNVEGSRLLADAMIALRVQSALLSRLGEALGLGPLDPSFASDNSTS</sequence>
<dbReference type="Gene3D" id="1.20.1420.20">
    <property type="entry name" value="M75 peptidase, HXXE motif"/>
    <property type="match status" value="1"/>
</dbReference>
<keyword evidence="5" id="KW-1185">Reference proteome</keyword>
<dbReference type="InterPro" id="IPR018976">
    <property type="entry name" value="Imelysin-like"/>
</dbReference>
<evidence type="ECO:0000256" key="1">
    <source>
        <dbReference type="ARBA" id="ARBA00004196"/>
    </source>
</evidence>
<dbReference type="Proteomes" id="UP000251800">
    <property type="component" value="Unassembled WGS sequence"/>
</dbReference>
<name>A0A363UPW2_9GAMM</name>
<gene>
    <name evidence="4" type="ORF">DEH80_03070</name>
</gene>
<comment type="subcellular location">
    <subcellularLocation>
        <location evidence="1">Cell envelope</location>
    </subcellularLocation>
</comment>
<dbReference type="EMBL" id="QEQK01000002">
    <property type="protein sequence ID" value="PWN57484.1"/>
    <property type="molecule type" value="Genomic_DNA"/>
</dbReference>
<keyword evidence="2" id="KW-0732">Signal</keyword>
<dbReference type="OrthoDB" id="9764688at2"/>
<evidence type="ECO:0000313" key="4">
    <source>
        <dbReference type="EMBL" id="PWN57484.1"/>
    </source>
</evidence>
<evidence type="ECO:0000313" key="5">
    <source>
        <dbReference type="Proteomes" id="UP000251800"/>
    </source>
</evidence>
<feature type="domain" description="Imelysin-like" evidence="3">
    <location>
        <begin position="49"/>
        <end position="401"/>
    </location>
</feature>
<comment type="caution">
    <text evidence="4">The sequence shown here is derived from an EMBL/GenBank/DDBJ whole genome shotgun (WGS) entry which is preliminary data.</text>
</comment>
<protein>
    <recommendedName>
        <fullName evidence="3">Imelysin-like domain-containing protein</fullName>
    </recommendedName>
</protein>
<evidence type="ECO:0000256" key="2">
    <source>
        <dbReference type="ARBA" id="ARBA00022729"/>
    </source>
</evidence>
<accession>A0A363UPW2</accession>
<dbReference type="GO" id="GO:0030313">
    <property type="term" value="C:cell envelope"/>
    <property type="evidence" value="ECO:0007669"/>
    <property type="project" value="UniProtKB-SubCell"/>
</dbReference>
<dbReference type="InterPro" id="IPR038352">
    <property type="entry name" value="Imelysin_sf"/>
</dbReference>
<evidence type="ECO:0000259" key="3">
    <source>
        <dbReference type="Pfam" id="PF09375"/>
    </source>
</evidence>
<reference evidence="4 5" key="1">
    <citation type="submission" date="2018-05" db="EMBL/GenBank/DDBJ databases">
        <title>Abyssibacter profundi OUC007T gen. nov., sp. nov, a marine bacterium isolated from seawater of the Mariana Trench.</title>
        <authorList>
            <person name="Zhou S."/>
        </authorList>
    </citation>
    <scope>NUCLEOTIDE SEQUENCE [LARGE SCALE GENOMIC DNA]</scope>
    <source>
        <strain evidence="4 5">OUC007</strain>
    </source>
</reference>